<dbReference type="RefSeq" id="WP_013560613.1">
    <property type="nucleotide sequence ID" value="NC_014960.1"/>
</dbReference>
<name>E8MY13_ANATU</name>
<evidence type="ECO:0000313" key="2">
    <source>
        <dbReference type="Proteomes" id="UP000008922"/>
    </source>
</evidence>
<dbReference type="OrthoDB" id="157098at2"/>
<reference evidence="1 2" key="1">
    <citation type="submission" date="2010-12" db="EMBL/GenBank/DDBJ databases">
        <title>Whole genome sequence of Anaerolinea thermophila UNI-1.</title>
        <authorList>
            <person name="Narita-Yamada S."/>
            <person name="Kishi E."/>
            <person name="Watanabe Y."/>
            <person name="Takasaki K."/>
            <person name="Ankai A."/>
            <person name="Oguchi A."/>
            <person name="Fukui S."/>
            <person name="Takahashi M."/>
            <person name="Yashiro I."/>
            <person name="Hosoyama A."/>
            <person name="Sekiguchi Y."/>
            <person name="Hanada S."/>
            <person name="Fujita N."/>
        </authorList>
    </citation>
    <scope>NUCLEOTIDE SEQUENCE [LARGE SCALE GENOMIC DNA]</scope>
    <source>
        <strain evidence="2">DSM 14523 / JCM 11388 / NBRC 100420 / UNI-1</strain>
    </source>
</reference>
<evidence type="ECO:0000313" key="1">
    <source>
        <dbReference type="EMBL" id="BAJ64244.1"/>
    </source>
</evidence>
<dbReference type="eggNOG" id="COG1928">
    <property type="taxonomic scope" value="Bacteria"/>
</dbReference>
<dbReference type="KEGG" id="atm:ANT_22180"/>
<dbReference type="InParanoid" id="E8MY13"/>
<organism evidence="1 2">
    <name type="scientific">Anaerolinea thermophila (strain DSM 14523 / JCM 11388 / NBRC 100420 / UNI-1)</name>
    <dbReference type="NCBI Taxonomy" id="926569"/>
    <lineage>
        <taxon>Bacteria</taxon>
        <taxon>Bacillati</taxon>
        <taxon>Chloroflexota</taxon>
        <taxon>Anaerolineae</taxon>
        <taxon>Anaerolineales</taxon>
        <taxon>Anaerolineaceae</taxon>
        <taxon>Anaerolinea</taxon>
    </lineage>
</organism>
<dbReference type="HOGENOM" id="CLU_764654_0_0_0"/>
<dbReference type="EMBL" id="AP012029">
    <property type="protein sequence ID" value="BAJ64244.1"/>
    <property type="molecule type" value="Genomic_DNA"/>
</dbReference>
<proteinExistence type="predicted"/>
<protein>
    <submittedName>
        <fullName evidence="1">Uncharacterized protein</fullName>
    </submittedName>
</protein>
<dbReference type="Proteomes" id="UP000008922">
    <property type="component" value="Chromosome"/>
</dbReference>
<keyword evidence="2" id="KW-1185">Reference proteome</keyword>
<dbReference type="AlphaFoldDB" id="E8MY13"/>
<sequence length="355" mass="40557">MPSSFYSARVIFANGVAASGVQVRLFDRDAPDGEDDDLTITPGTSDAQGFFTVEYDPSRARDVHLVRRVEPRNPPWDWTPVEREILEPDPNDTFIPYLLFQYALQDQEVKAVADLKSLHHTYVLPEVAQKPFQPSTHGFRFVNSFPGFFLPFSIPFFPESQSNSVYGLCGGMSAAALDFFFFNLPVPPRTQVPPTGSPLHQYLYQRQLDSFGRFGEVIRRFIEWMGLPDEGEKGTLKRTLDEFEKIRARLNNFTPVPLGIQYVKWRDTHQVWQNHQVLALRYERPATGQIRLYIYDPNYPGRDDVFIEAHKVDAGQGKEGLRCFQRVGNERTIPLYGFFALKYQPLLPPASAISG</sequence>
<accession>E8MY13</accession>
<gene>
    <name evidence="1" type="ordered locus">ANT_22180</name>
</gene>
<dbReference type="STRING" id="926569.ANT_22180"/>